<dbReference type="EC" id="2.7.13.3" evidence="3"/>
<protein>
    <recommendedName>
        <fullName evidence="3">histidine kinase</fullName>
        <ecNumber evidence="3">2.7.13.3</ecNumber>
    </recommendedName>
</protein>
<evidence type="ECO:0000256" key="4">
    <source>
        <dbReference type="ARBA" id="ARBA00022553"/>
    </source>
</evidence>
<organism evidence="13 14">
    <name type="scientific">Nonomuraea maritima</name>
    <dbReference type="NCBI Taxonomy" id="683260"/>
    <lineage>
        <taxon>Bacteria</taxon>
        <taxon>Bacillati</taxon>
        <taxon>Actinomycetota</taxon>
        <taxon>Actinomycetes</taxon>
        <taxon>Streptosporangiales</taxon>
        <taxon>Streptosporangiaceae</taxon>
        <taxon>Nonomuraea</taxon>
    </lineage>
</organism>
<dbReference type="Pfam" id="PF02518">
    <property type="entry name" value="HATPase_c"/>
    <property type="match status" value="1"/>
</dbReference>
<evidence type="ECO:0000256" key="7">
    <source>
        <dbReference type="ARBA" id="ARBA00022777"/>
    </source>
</evidence>
<dbReference type="PANTHER" id="PTHR45436">
    <property type="entry name" value="SENSOR HISTIDINE KINASE YKOH"/>
    <property type="match status" value="1"/>
</dbReference>
<dbReference type="SMART" id="SM00387">
    <property type="entry name" value="HATPase_c"/>
    <property type="match status" value="1"/>
</dbReference>
<evidence type="ECO:0000256" key="5">
    <source>
        <dbReference type="ARBA" id="ARBA00022679"/>
    </source>
</evidence>
<dbReference type="InterPro" id="IPR005467">
    <property type="entry name" value="His_kinase_dom"/>
</dbReference>
<feature type="region of interest" description="Disordered" evidence="11">
    <location>
        <begin position="1"/>
        <end position="24"/>
    </location>
</feature>
<keyword evidence="14" id="KW-1185">Reference proteome</keyword>
<dbReference type="Gene3D" id="1.10.287.130">
    <property type="match status" value="1"/>
</dbReference>
<dbReference type="SMART" id="SM00388">
    <property type="entry name" value="HisKA"/>
    <property type="match status" value="1"/>
</dbReference>
<keyword evidence="10" id="KW-0472">Membrane</keyword>
<evidence type="ECO:0000256" key="1">
    <source>
        <dbReference type="ARBA" id="ARBA00000085"/>
    </source>
</evidence>
<feature type="domain" description="Histidine kinase" evidence="12">
    <location>
        <begin position="45"/>
        <end position="252"/>
    </location>
</feature>
<dbReference type="Gene3D" id="3.30.565.10">
    <property type="entry name" value="Histidine kinase-like ATPase, C-terminal domain"/>
    <property type="match status" value="1"/>
</dbReference>
<keyword evidence="9" id="KW-0902">Two-component regulatory system</keyword>
<dbReference type="SUPFAM" id="SSF55874">
    <property type="entry name" value="ATPase domain of HSP90 chaperone/DNA topoisomerase II/histidine kinase"/>
    <property type="match status" value="1"/>
</dbReference>
<keyword evidence="5" id="KW-0808">Transferase</keyword>
<dbReference type="Proteomes" id="UP000198683">
    <property type="component" value="Unassembled WGS sequence"/>
</dbReference>
<dbReference type="EMBL" id="FNFB01000020">
    <property type="protein sequence ID" value="SDL38390.1"/>
    <property type="molecule type" value="Genomic_DNA"/>
</dbReference>
<dbReference type="GO" id="GO:0000155">
    <property type="term" value="F:phosphorelay sensor kinase activity"/>
    <property type="evidence" value="ECO:0007669"/>
    <property type="project" value="InterPro"/>
</dbReference>
<comment type="subcellular location">
    <subcellularLocation>
        <location evidence="2">Cell membrane</location>
    </subcellularLocation>
</comment>
<proteinExistence type="predicted"/>
<dbReference type="STRING" id="683260.SAMN05421874_120121"/>
<gene>
    <name evidence="13" type="ORF">SAMN05421874_120121</name>
</gene>
<keyword evidence="8" id="KW-1133">Transmembrane helix</keyword>
<dbReference type="InterPro" id="IPR004358">
    <property type="entry name" value="Sig_transdc_His_kin-like_C"/>
</dbReference>
<sequence length="267" mass="28709">MTPCPTPRIDRDAPSPATKGPAAPTIQMVTKLQRELQKKQRFASDASHELRTAVAGLRAELEEASLHPDQTDLGDLLGSALRDVDRLDAIITDLRVLAEMESGLPCRPQRIDLADLVREETSRRTDGIAVGLRLERGVTVEAVPIRISRLLTNLLDNAQRHARHLVEIVVTSDGDSAELTVSDDGDGIAEEERDLVFQRFTRLKAARLLDGAGTGLGLAIARDIAHAHVGSLHVRDAEAGGACFVLRLPLAGPIAPASRCASTVLDP</sequence>
<dbReference type="PRINTS" id="PR00344">
    <property type="entry name" value="BCTRLSENSOR"/>
</dbReference>
<reference evidence="13 14" key="1">
    <citation type="submission" date="2016-10" db="EMBL/GenBank/DDBJ databases">
        <authorList>
            <person name="de Groot N.N."/>
        </authorList>
    </citation>
    <scope>NUCLEOTIDE SEQUENCE [LARGE SCALE GENOMIC DNA]</scope>
    <source>
        <strain evidence="13 14">CGMCC 4.5681</strain>
    </source>
</reference>
<dbReference type="GO" id="GO:0005886">
    <property type="term" value="C:plasma membrane"/>
    <property type="evidence" value="ECO:0007669"/>
    <property type="project" value="UniProtKB-SubCell"/>
</dbReference>
<evidence type="ECO:0000256" key="10">
    <source>
        <dbReference type="ARBA" id="ARBA00023136"/>
    </source>
</evidence>
<dbReference type="InterPro" id="IPR003661">
    <property type="entry name" value="HisK_dim/P_dom"/>
</dbReference>
<evidence type="ECO:0000256" key="11">
    <source>
        <dbReference type="SAM" id="MobiDB-lite"/>
    </source>
</evidence>
<evidence type="ECO:0000259" key="12">
    <source>
        <dbReference type="PROSITE" id="PS50109"/>
    </source>
</evidence>
<dbReference type="PROSITE" id="PS50109">
    <property type="entry name" value="HIS_KIN"/>
    <property type="match status" value="1"/>
</dbReference>
<dbReference type="InterPro" id="IPR036890">
    <property type="entry name" value="HATPase_C_sf"/>
</dbReference>
<dbReference type="SUPFAM" id="SSF47384">
    <property type="entry name" value="Homodimeric domain of signal transducing histidine kinase"/>
    <property type="match status" value="1"/>
</dbReference>
<evidence type="ECO:0000313" key="13">
    <source>
        <dbReference type="EMBL" id="SDL38390.1"/>
    </source>
</evidence>
<dbReference type="InterPro" id="IPR050428">
    <property type="entry name" value="TCS_sensor_his_kinase"/>
</dbReference>
<dbReference type="AlphaFoldDB" id="A0A1G9JLB0"/>
<accession>A0A1G9JLB0</accession>
<evidence type="ECO:0000256" key="3">
    <source>
        <dbReference type="ARBA" id="ARBA00012438"/>
    </source>
</evidence>
<evidence type="ECO:0000313" key="14">
    <source>
        <dbReference type="Proteomes" id="UP000198683"/>
    </source>
</evidence>
<evidence type="ECO:0000256" key="6">
    <source>
        <dbReference type="ARBA" id="ARBA00022692"/>
    </source>
</evidence>
<dbReference type="CDD" id="cd00082">
    <property type="entry name" value="HisKA"/>
    <property type="match status" value="1"/>
</dbReference>
<evidence type="ECO:0000256" key="9">
    <source>
        <dbReference type="ARBA" id="ARBA00023012"/>
    </source>
</evidence>
<evidence type="ECO:0000256" key="2">
    <source>
        <dbReference type="ARBA" id="ARBA00004236"/>
    </source>
</evidence>
<keyword evidence="6" id="KW-0812">Transmembrane</keyword>
<keyword evidence="4" id="KW-0597">Phosphoprotein</keyword>
<evidence type="ECO:0000256" key="8">
    <source>
        <dbReference type="ARBA" id="ARBA00022989"/>
    </source>
</evidence>
<keyword evidence="7 13" id="KW-0418">Kinase</keyword>
<dbReference type="PANTHER" id="PTHR45436:SF5">
    <property type="entry name" value="SENSOR HISTIDINE KINASE TRCS"/>
    <property type="match status" value="1"/>
</dbReference>
<name>A0A1G9JLB0_9ACTN</name>
<comment type="catalytic activity">
    <reaction evidence="1">
        <text>ATP + protein L-histidine = ADP + protein N-phospho-L-histidine.</text>
        <dbReference type="EC" id="2.7.13.3"/>
    </reaction>
</comment>
<dbReference type="InterPro" id="IPR036097">
    <property type="entry name" value="HisK_dim/P_sf"/>
</dbReference>
<dbReference type="Pfam" id="PF00512">
    <property type="entry name" value="HisKA"/>
    <property type="match status" value="1"/>
</dbReference>
<dbReference type="InterPro" id="IPR003594">
    <property type="entry name" value="HATPase_dom"/>
</dbReference>